<keyword evidence="3" id="KW-1133">Transmembrane helix</keyword>
<feature type="transmembrane region" description="Helical" evidence="3">
    <location>
        <begin position="161"/>
        <end position="179"/>
    </location>
</feature>
<dbReference type="SMART" id="SM00267">
    <property type="entry name" value="GGDEF"/>
    <property type="match status" value="1"/>
</dbReference>
<name>A0A1E8CJN4_9GAMM</name>
<dbReference type="FunFam" id="3.30.70.270:FF:000001">
    <property type="entry name" value="Diguanylate cyclase domain protein"/>
    <property type="match status" value="1"/>
</dbReference>
<dbReference type="PROSITE" id="PS50887">
    <property type="entry name" value="GGDEF"/>
    <property type="match status" value="1"/>
</dbReference>
<dbReference type="PANTHER" id="PTHR46663">
    <property type="entry name" value="DIGUANYLATE CYCLASE DGCT-RELATED"/>
    <property type="match status" value="1"/>
</dbReference>
<dbReference type="Pfam" id="PF00990">
    <property type="entry name" value="GGDEF"/>
    <property type="match status" value="1"/>
</dbReference>
<evidence type="ECO:0000259" key="4">
    <source>
        <dbReference type="PROSITE" id="PS50887"/>
    </source>
</evidence>
<dbReference type="PANTHER" id="PTHR46663:SF4">
    <property type="entry name" value="DIGUANYLATE CYCLASE DGCT-RELATED"/>
    <property type="match status" value="1"/>
</dbReference>
<feature type="transmembrane region" description="Helical" evidence="3">
    <location>
        <begin position="105"/>
        <end position="123"/>
    </location>
</feature>
<evidence type="ECO:0000256" key="1">
    <source>
        <dbReference type="ARBA" id="ARBA00001946"/>
    </source>
</evidence>
<dbReference type="InterPro" id="IPR000160">
    <property type="entry name" value="GGDEF_dom"/>
</dbReference>
<feature type="transmembrane region" description="Helical" evidence="3">
    <location>
        <begin position="129"/>
        <end position="149"/>
    </location>
</feature>
<feature type="domain" description="GGDEF" evidence="4">
    <location>
        <begin position="261"/>
        <end position="389"/>
    </location>
</feature>
<dbReference type="GO" id="GO:0003824">
    <property type="term" value="F:catalytic activity"/>
    <property type="evidence" value="ECO:0007669"/>
    <property type="project" value="UniProtKB-ARBA"/>
</dbReference>
<dbReference type="EMBL" id="MASR01000001">
    <property type="protein sequence ID" value="OFE12686.1"/>
    <property type="molecule type" value="Genomic_DNA"/>
</dbReference>
<feature type="transmembrane region" description="Helical" evidence="3">
    <location>
        <begin position="199"/>
        <end position="221"/>
    </location>
</feature>
<evidence type="ECO:0000256" key="3">
    <source>
        <dbReference type="SAM" id="Phobius"/>
    </source>
</evidence>
<protein>
    <recommendedName>
        <fullName evidence="4">GGDEF domain-containing protein</fullName>
    </recommendedName>
</protein>
<feature type="region of interest" description="Disordered" evidence="2">
    <location>
        <begin position="357"/>
        <end position="389"/>
    </location>
</feature>
<dbReference type="InterPro" id="IPR029787">
    <property type="entry name" value="Nucleotide_cyclase"/>
</dbReference>
<dbReference type="Gene3D" id="3.30.70.270">
    <property type="match status" value="1"/>
</dbReference>
<feature type="transmembrane region" description="Helical" evidence="3">
    <location>
        <begin position="43"/>
        <end position="62"/>
    </location>
</feature>
<sequence length="389" mass="43266">MESGVMALQLDIATLALMFITLAMTSFVVMFLIWRINRDMPGVVFWMLATLLNISSALATLLDAQYGWAGGWESILITSTSLTANMLVLEGALRFRGFDSRRRWQCFLILIPVFMLVSWLYRMDPAARGVFHDFPTMAFQLLAAAALVWRTGSREELKANLLAAIASLFIGLTVGWRLLLTLGGSELAGDVTDSTATQWYLFAGANFHVAWIFGLSVACYFRSRLQVMSLAREDSLTELPNRRGIDDKLSQTLAETQRSGEQFALIMLDINDFKQVNDKYGHSAGDNVLTELGRRLRQAVREADFAGRLGGDEFIILARQIETDELLVQMVTRLRQKLNGPMQLDAGNVDIDVSIGTAVSPDDGDNPDTLLGAADSRMYQDKKIQKQST</sequence>
<feature type="transmembrane region" description="Helical" evidence="3">
    <location>
        <begin position="74"/>
        <end position="93"/>
    </location>
</feature>
<dbReference type="InterPro" id="IPR043128">
    <property type="entry name" value="Rev_trsase/Diguanyl_cyclase"/>
</dbReference>
<dbReference type="SUPFAM" id="SSF55073">
    <property type="entry name" value="Nucleotide cyclase"/>
    <property type="match status" value="1"/>
</dbReference>
<dbReference type="AlphaFoldDB" id="A0A1E8CJN4"/>
<proteinExistence type="predicted"/>
<evidence type="ECO:0000313" key="5">
    <source>
        <dbReference type="EMBL" id="OFE12686.1"/>
    </source>
</evidence>
<dbReference type="NCBIfam" id="TIGR00254">
    <property type="entry name" value="GGDEF"/>
    <property type="match status" value="1"/>
</dbReference>
<keyword evidence="3" id="KW-0812">Transmembrane</keyword>
<keyword evidence="3" id="KW-0472">Membrane</keyword>
<dbReference type="InterPro" id="IPR052163">
    <property type="entry name" value="DGC-Regulatory_Protein"/>
</dbReference>
<keyword evidence="6" id="KW-1185">Reference proteome</keyword>
<dbReference type="CDD" id="cd01949">
    <property type="entry name" value="GGDEF"/>
    <property type="match status" value="1"/>
</dbReference>
<comment type="caution">
    <text evidence="5">The sequence shown here is derived from an EMBL/GenBank/DDBJ whole genome shotgun (WGS) entry which is preliminary data.</text>
</comment>
<organism evidence="5 6">
    <name type="scientific">Pseudohongiella acticola</name>
    <dbReference type="NCBI Taxonomy" id="1524254"/>
    <lineage>
        <taxon>Bacteria</taxon>
        <taxon>Pseudomonadati</taxon>
        <taxon>Pseudomonadota</taxon>
        <taxon>Gammaproteobacteria</taxon>
        <taxon>Pseudomonadales</taxon>
        <taxon>Pseudohongiellaceae</taxon>
        <taxon>Pseudohongiella</taxon>
    </lineage>
</organism>
<dbReference type="Proteomes" id="UP000175669">
    <property type="component" value="Unassembled WGS sequence"/>
</dbReference>
<comment type="cofactor">
    <cofactor evidence="1">
        <name>Mg(2+)</name>
        <dbReference type="ChEBI" id="CHEBI:18420"/>
    </cofactor>
</comment>
<feature type="transmembrane region" description="Helical" evidence="3">
    <location>
        <begin position="12"/>
        <end position="34"/>
    </location>
</feature>
<feature type="compositionally biased region" description="Basic and acidic residues" evidence="2">
    <location>
        <begin position="378"/>
        <end position="389"/>
    </location>
</feature>
<gene>
    <name evidence="5" type="ORF">PHACT_05645</name>
</gene>
<dbReference type="STRING" id="1524254.PHACT_05645"/>
<accession>A0A1E8CJN4</accession>
<evidence type="ECO:0000313" key="6">
    <source>
        <dbReference type="Proteomes" id="UP000175669"/>
    </source>
</evidence>
<evidence type="ECO:0000256" key="2">
    <source>
        <dbReference type="SAM" id="MobiDB-lite"/>
    </source>
</evidence>
<reference evidence="6" key="1">
    <citation type="submission" date="2016-07" db="EMBL/GenBank/DDBJ databases">
        <authorList>
            <person name="Florea S."/>
            <person name="Webb J.S."/>
            <person name="Jaromczyk J."/>
            <person name="Schardl C.L."/>
        </authorList>
    </citation>
    <scope>NUCLEOTIDE SEQUENCE [LARGE SCALE GENOMIC DNA]</scope>
    <source>
        <strain evidence="6">KCTC 42131</strain>
    </source>
</reference>